<reference evidence="1 3" key="1">
    <citation type="journal article" date="2017" name="Nature">
        <title>The sunflower genome provides insights into oil metabolism, flowering and Asterid evolution.</title>
        <authorList>
            <person name="Badouin H."/>
            <person name="Gouzy J."/>
            <person name="Grassa C.J."/>
            <person name="Murat F."/>
            <person name="Staton S.E."/>
            <person name="Cottret L."/>
            <person name="Lelandais-Briere C."/>
            <person name="Owens G.L."/>
            <person name="Carrere S."/>
            <person name="Mayjonade B."/>
            <person name="Legrand L."/>
            <person name="Gill N."/>
            <person name="Kane N.C."/>
            <person name="Bowers J.E."/>
            <person name="Hubner S."/>
            <person name="Bellec A."/>
            <person name="Berard A."/>
            <person name="Berges H."/>
            <person name="Blanchet N."/>
            <person name="Boniface M.C."/>
            <person name="Brunel D."/>
            <person name="Catrice O."/>
            <person name="Chaidir N."/>
            <person name="Claudel C."/>
            <person name="Donnadieu C."/>
            <person name="Faraut T."/>
            <person name="Fievet G."/>
            <person name="Helmstetter N."/>
            <person name="King M."/>
            <person name="Knapp S.J."/>
            <person name="Lai Z."/>
            <person name="Le Paslier M.C."/>
            <person name="Lippi Y."/>
            <person name="Lorenzon L."/>
            <person name="Mandel J.R."/>
            <person name="Marage G."/>
            <person name="Marchand G."/>
            <person name="Marquand E."/>
            <person name="Bret-Mestries E."/>
            <person name="Morien E."/>
            <person name="Nambeesan S."/>
            <person name="Nguyen T."/>
            <person name="Pegot-Espagnet P."/>
            <person name="Pouilly N."/>
            <person name="Raftis F."/>
            <person name="Sallet E."/>
            <person name="Schiex T."/>
            <person name="Thomas J."/>
            <person name="Vandecasteele C."/>
            <person name="Vares D."/>
            <person name="Vear F."/>
            <person name="Vautrin S."/>
            <person name="Crespi M."/>
            <person name="Mangin B."/>
            <person name="Burke J.M."/>
            <person name="Salse J."/>
            <person name="Munos S."/>
            <person name="Vincourt P."/>
            <person name="Rieseberg L.H."/>
            <person name="Langlade N.B."/>
        </authorList>
    </citation>
    <scope>NUCLEOTIDE SEQUENCE [LARGE SCALE GENOMIC DNA]</scope>
    <source>
        <strain evidence="3">cv. SF193</strain>
        <tissue evidence="1">Leaves</tissue>
    </source>
</reference>
<dbReference type="Proteomes" id="UP000215914">
    <property type="component" value="Chromosome 1"/>
</dbReference>
<dbReference type="Gramene" id="mRNA:HanXRQr2_Chr01g0042771">
    <property type="protein sequence ID" value="CDS:HanXRQr2_Chr01g0042771.1"/>
    <property type="gene ID" value="HanXRQr2_Chr01g0042771"/>
</dbReference>
<evidence type="ECO:0000313" key="2">
    <source>
        <dbReference type="EMBL" id="OTG38408.1"/>
    </source>
</evidence>
<dbReference type="EMBL" id="MNCJ02000316">
    <property type="protein sequence ID" value="KAF5823851.1"/>
    <property type="molecule type" value="Genomic_DNA"/>
</dbReference>
<name>A0A251VS81_HELAN</name>
<dbReference type="InParanoid" id="A0A251VS81"/>
<organism evidence="2 3">
    <name type="scientific">Helianthus annuus</name>
    <name type="common">Common sunflower</name>
    <dbReference type="NCBI Taxonomy" id="4232"/>
    <lineage>
        <taxon>Eukaryota</taxon>
        <taxon>Viridiplantae</taxon>
        <taxon>Streptophyta</taxon>
        <taxon>Embryophyta</taxon>
        <taxon>Tracheophyta</taxon>
        <taxon>Spermatophyta</taxon>
        <taxon>Magnoliopsida</taxon>
        <taxon>eudicotyledons</taxon>
        <taxon>Gunneridae</taxon>
        <taxon>Pentapetalae</taxon>
        <taxon>asterids</taxon>
        <taxon>campanulids</taxon>
        <taxon>Asterales</taxon>
        <taxon>Asteraceae</taxon>
        <taxon>Asteroideae</taxon>
        <taxon>Heliantheae alliance</taxon>
        <taxon>Heliantheae</taxon>
        <taxon>Helianthus</taxon>
    </lineage>
</organism>
<evidence type="ECO:0000313" key="1">
    <source>
        <dbReference type="EMBL" id="KAF5823851.1"/>
    </source>
</evidence>
<reference evidence="2" key="2">
    <citation type="submission" date="2017-02" db="EMBL/GenBank/DDBJ databases">
        <title>Sunflower complete genome.</title>
        <authorList>
            <person name="Langlade N."/>
            <person name="Munos S."/>
        </authorList>
    </citation>
    <scope>NUCLEOTIDE SEQUENCE [LARGE SCALE GENOMIC DNA]</scope>
    <source>
        <tissue evidence="2">Leaves</tissue>
    </source>
</reference>
<accession>A0A251VS81</accession>
<dbReference type="EMBL" id="CM007890">
    <property type="protein sequence ID" value="OTG38408.1"/>
    <property type="molecule type" value="Genomic_DNA"/>
</dbReference>
<gene>
    <name evidence="2" type="ORF">HannXRQ_Chr01g0029421</name>
    <name evidence="1" type="ORF">HanXRQr2_Chr01g0042771</name>
</gene>
<keyword evidence="3" id="KW-1185">Reference proteome</keyword>
<proteinExistence type="predicted"/>
<reference evidence="1" key="3">
    <citation type="submission" date="2020-06" db="EMBL/GenBank/DDBJ databases">
        <title>Helianthus annuus Genome sequencing and assembly Release 2.</title>
        <authorList>
            <person name="Gouzy J."/>
            <person name="Langlade N."/>
            <person name="Munos S."/>
        </authorList>
    </citation>
    <scope>NUCLEOTIDE SEQUENCE</scope>
    <source>
        <tissue evidence="1">Leaves</tissue>
    </source>
</reference>
<sequence>MSFLTNSILYVCDGVLSLAFTSVERAFTFLPNFVVDKSTMDSNEVTQNVSSPSMPLTSHKLSVCFMILASSESGLTENLL</sequence>
<evidence type="ECO:0000313" key="3">
    <source>
        <dbReference type="Proteomes" id="UP000215914"/>
    </source>
</evidence>
<dbReference type="AlphaFoldDB" id="A0A251VS81"/>
<protein>
    <submittedName>
        <fullName evidence="2">Uncharacterized protein</fullName>
    </submittedName>
</protein>